<evidence type="ECO:0000313" key="2">
    <source>
        <dbReference type="EMBL" id="ORX53712.1"/>
    </source>
</evidence>
<evidence type="ECO:0000256" key="1">
    <source>
        <dbReference type="ARBA" id="ARBA00024339"/>
    </source>
</evidence>
<dbReference type="PANTHER" id="PTHR13465:SF2">
    <property type="entry name" value="PHAGOSOME ASSEMBLY FACTOR 1"/>
    <property type="match status" value="1"/>
</dbReference>
<comment type="similarity">
    <text evidence="1">Belongs to the PHAF1 family.</text>
</comment>
<accession>A0A1Y1VET2</accession>
<reference evidence="2 3" key="1">
    <citation type="submission" date="2016-08" db="EMBL/GenBank/DDBJ databases">
        <title>Genomes of anaerobic fungi encode conserved fungal cellulosomes for biomass hydrolysis.</title>
        <authorList>
            <consortium name="DOE Joint Genome Institute"/>
            <person name="Haitjema C.H."/>
            <person name="Gilmore S.P."/>
            <person name="Henske J.K."/>
            <person name="Solomon K.V."/>
            <person name="De Groot R."/>
            <person name="Kuo A."/>
            <person name="Mondo S.J."/>
            <person name="Salamov A.A."/>
            <person name="Labutti K."/>
            <person name="Zhao Z."/>
            <person name="Chiniquy J."/>
            <person name="Barry K."/>
            <person name="Brewer H.M."/>
            <person name="Purvine S.O."/>
            <person name="Wright A.T."/>
            <person name="Boxma B."/>
            <person name="Van Alen T."/>
            <person name="Hackstein J.H."/>
            <person name="Baker S.E."/>
            <person name="Grigoriev I.V."/>
            <person name="O'Malley M.A."/>
        </authorList>
    </citation>
    <scope>NUCLEOTIDE SEQUENCE [LARGE SCALE GENOMIC DNA]</scope>
    <source>
        <strain evidence="3">finn</strain>
    </source>
</reference>
<reference evidence="2 3" key="2">
    <citation type="submission" date="2016-08" db="EMBL/GenBank/DDBJ databases">
        <title>Pervasive Adenine N6-methylation of Active Genes in Fungi.</title>
        <authorList>
            <consortium name="DOE Joint Genome Institute"/>
            <person name="Mondo S.J."/>
            <person name="Dannebaum R.O."/>
            <person name="Kuo R.C."/>
            <person name="Labutti K."/>
            <person name="Haridas S."/>
            <person name="Kuo A."/>
            <person name="Salamov A."/>
            <person name="Ahrendt S.R."/>
            <person name="Lipzen A."/>
            <person name="Sullivan W."/>
            <person name="Andreopoulos W.B."/>
            <person name="Clum A."/>
            <person name="Lindquist E."/>
            <person name="Daum C."/>
            <person name="Ramamoorthy G.K."/>
            <person name="Gryganskyi A."/>
            <person name="Culley D."/>
            <person name="Magnuson J.K."/>
            <person name="James T.Y."/>
            <person name="O'Malley M.A."/>
            <person name="Stajich J.E."/>
            <person name="Spatafora J.W."/>
            <person name="Visel A."/>
            <person name="Grigoriev I.V."/>
        </authorList>
    </citation>
    <scope>NUCLEOTIDE SEQUENCE [LARGE SCALE GENOMIC DNA]</scope>
    <source>
        <strain evidence="3">finn</strain>
    </source>
</reference>
<name>A0A1Y1VET2_9FUNG</name>
<dbReference type="Pfam" id="PF03676">
    <property type="entry name" value="PHAF1"/>
    <property type="match status" value="1"/>
</dbReference>
<dbReference type="InterPro" id="IPR005373">
    <property type="entry name" value="PHAF1"/>
</dbReference>
<dbReference type="AlphaFoldDB" id="A0A1Y1VET2"/>
<proteinExistence type="inferred from homology"/>
<dbReference type="EMBL" id="MCFH01000012">
    <property type="protein sequence ID" value="ORX53712.1"/>
    <property type="molecule type" value="Genomic_DNA"/>
</dbReference>
<sequence length="370" mass="43621">MQNQRLELKIVPGLSVGAFKLGMNLNEILKYLQLNSNIYEQVQLKYNEEFPFKNDIIINLPYNGCSLRICPYEQRLKSIEIFDFQKVIQLYRNQEYSSQKVIPTFVNICKIFGPIYPGFFNLEKSQYELNYPGITFIFPIPKKYINNYKDKEELPFELEDGTTPVAHKAYIYSGKNWKESVFPPTNNDSFNNIESIDINKNFELKFSKKDIIIYIGMNSQNVIGNLGSPSNIYYKNEDKMTIHSSEKEEITKNVSQDYFYNYYHLGLDFLFDGLNNKIKKIIFHNNFPGHFDFFKYNRCNYKLKIQQDKEITPNDNWDKIQSILGLPIGPPIIFKRDEDINPFGSTHIYGYDHLLFEVMKNNYIATMTIF</sequence>
<dbReference type="Proteomes" id="UP000193719">
    <property type="component" value="Unassembled WGS sequence"/>
</dbReference>
<protein>
    <submittedName>
        <fullName evidence="2">UPF0183 protein-like protein</fullName>
    </submittedName>
</protein>
<gene>
    <name evidence="2" type="ORF">BCR36DRAFT_581998</name>
</gene>
<dbReference type="PANTHER" id="PTHR13465">
    <property type="entry name" value="UPF0183 PROTEIN"/>
    <property type="match status" value="1"/>
</dbReference>
<dbReference type="InterPro" id="IPR039156">
    <property type="entry name" value="PHAF1/BROMI"/>
</dbReference>
<comment type="caution">
    <text evidence="2">The sequence shown here is derived from an EMBL/GenBank/DDBJ whole genome shotgun (WGS) entry which is preliminary data.</text>
</comment>
<dbReference type="OrthoDB" id="411211at2759"/>
<evidence type="ECO:0000313" key="3">
    <source>
        <dbReference type="Proteomes" id="UP000193719"/>
    </source>
</evidence>
<organism evidence="2 3">
    <name type="scientific">Piromyces finnis</name>
    <dbReference type="NCBI Taxonomy" id="1754191"/>
    <lineage>
        <taxon>Eukaryota</taxon>
        <taxon>Fungi</taxon>
        <taxon>Fungi incertae sedis</taxon>
        <taxon>Chytridiomycota</taxon>
        <taxon>Chytridiomycota incertae sedis</taxon>
        <taxon>Neocallimastigomycetes</taxon>
        <taxon>Neocallimastigales</taxon>
        <taxon>Neocallimastigaceae</taxon>
        <taxon>Piromyces</taxon>
    </lineage>
</organism>
<keyword evidence="3" id="KW-1185">Reference proteome</keyword>